<dbReference type="OrthoDB" id="2000219at2"/>
<keyword evidence="2" id="KW-1185">Reference proteome</keyword>
<proteinExistence type="predicted"/>
<gene>
    <name evidence="1" type="ORF">SAMN04487928_14439</name>
</gene>
<reference evidence="2" key="1">
    <citation type="submission" date="2016-10" db="EMBL/GenBank/DDBJ databases">
        <authorList>
            <person name="Varghese N."/>
            <person name="Submissions S."/>
        </authorList>
    </citation>
    <scope>NUCLEOTIDE SEQUENCE [LARGE SCALE GENOMIC DNA]</scope>
    <source>
        <strain evidence="2">P18</strain>
    </source>
</reference>
<evidence type="ECO:0000313" key="2">
    <source>
        <dbReference type="Proteomes" id="UP000182624"/>
    </source>
</evidence>
<dbReference type="AlphaFoldDB" id="A0A1I5YEE3"/>
<accession>A0A1I5YEE3</accession>
<protein>
    <submittedName>
        <fullName evidence="1">Uncharacterized protein</fullName>
    </submittedName>
</protein>
<dbReference type="Proteomes" id="UP000182624">
    <property type="component" value="Unassembled WGS sequence"/>
</dbReference>
<sequence length="172" mass="20754">MHSTIFVLNDNPISENDVIDDDYFSVSQIERQGYDYCGVTNLEYEARDYFSGYYSDFFQTEIMKTEYEDYPEDNFVQYKMTIKNREKFMKGVYKRYRKALKEFSNALTLEKLLDSEDRDIHYLLYKLQCVMDDTCALQFYSDYGDFESPEQLMRRCKDGDVYYIVAAFDYHF</sequence>
<name>A0A1I5YEE3_9FIRM</name>
<organism evidence="1 2">
    <name type="scientific">Butyrivibrio proteoclasticus</name>
    <dbReference type="NCBI Taxonomy" id="43305"/>
    <lineage>
        <taxon>Bacteria</taxon>
        <taxon>Bacillati</taxon>
        <taxon>Bacillota</taxon>
        <taxon>Clostridia</taxon>
        <taxon>Lachnospirales</taxon>
        <taxon>Lachnospiraceae</taxon>
        <taxon>Butyrivibrio</taxon>
    </lineage>
</organism>
<evidence type="ECO:0000313" key="1">
    <source>
        <dbReference type="EMBL" id="SFQ42581.1"/>
    </source>
</evidence>
<dbReference type="RefSeq" id="WP_083413640.1">
    <property type="nucleotide sequence ID" value="NZ_FOXO01000044.1"/>
</dbReference>
<dbReference type="EMBL" id="FOXO01000044">
    <property type="protein sequence ID" value="SFQ42581.1"/>
    <property type="molecule type" value="Genomic_DNA"/>
</dbReference>